<dbReference type="EMBL" id="JAPTGG010000013">
    <property type="protein sequence ID" value="MCZ0866543.1"/>
    <property type="molecule type" value="Genomic_DNA"/>
</dbReference>
<name>A0A9J6RQX4_9GAMM</name>
<reference evidence="2 3" key="1">
    <citation type="submission" date="2022-12" db="EMBL/GenBank/DDBJ databases">
        <title>Dasania phycosphaerae sp. nov., isolated from particulate material of the south coast of Korea.</title>
        <authorList>
            <person name="Jiang Y."/>
        </authorList>
    </citation>
    <scope>NUCLEOTIDE SEQUENCE [LARGE SCALE GENOMIC DNA]</scope>
    <source>
        <strain evidence="2 3">GY-19</strain>
    </source>
</reference>
<dbReference type="AlphaFoldDB" id="A0A9J6RQX4"/>
<evidence type="ECO:0000313" key="3">
    <source>
        <dbReference type="Proteomes" id="UP001069090"/>
    </source>
</evidence>
<organism evidence="2 3">
    <name type="scientific">Dasania phycosphaerae</name>
    <dbReference type="NCBI Taxonomy" id="2950436"/>
    <lineage>
        <taxon>Bacteria</taxon>
        <taxon>Pseudomonadati</taxon>
        <taxon>Pseudomonadota</taxon>
        <taxon>Gammaproteobacteria</taxon>
        <taxon>Cellvibrionales</taxon>
        <taxon>Spongiibacteraceae</taxon>
        <taxon>Dasania</taxon>
    </lineage>
</organism>
<evidence type="ECO:0000313" key="2">
    <source>
        <dbReference type="EMBL" id="MCZ0866543.1"/>
    </source>
</evidence>
<dbReference type="Proteomes" id="UP001069090">
    <property type="component" value="Unassembled WGS sequence"/>
</dbReference>
<keyword evidence="1" id="KW-0175">Coiled coil</keyword>
<protein>
    <submittedName>
        <fullName evidence="2">Uncharacterized protein</fullName>
    </submittedName>
</protein>
<sequence length="144" mass="17014">MSVPLNINLIIPFKDNKAGRLNLYRKEIEAFKEMLGQRVEELKEELVSLLGEDFELTLAARSDGNSRKYYWRFKSSKRDRKYNRLHADSIVEYLRVFDDERKLRLKETEEELIYINANLKLIKGMLDSIDQSVDEKAELRSAII</sequence>
<comment type="caution">
    <text evidence="2">The sequence shown here is derived from an EMBL/GenBank/DDBJ whole genome shotgun (WGS) entry which is preliminary data.</text>
</comment>
<accession>A0A9J6RQX4</accession>
<evidence type="ECO:0000256" key="1">
    <source>
        <dbReference type="SAM" id="Coils"/>
    </source>
</evidence>
<keyword evidence="3" id="KW-1185">Reference proteome</keyword>
<proteinExistence type="predicted"/>
<dbReference type="RefSeq" id="WP_268905214.1">
    <property type="nucleotide sequence ID" value="NZ_JAPTGG010000013.1"/>
</dbReference>
<gene>
    <name evidence="2" type="ORF">O0V09_15125</name>
</gene>
<feature type="coiled-coil region" evidence="1">
    <location>
        <begin position="25"/>
        <end position="52"/>
    </location>
</feature>